<evidence type="ECO:0000313" key="3">
    <source>
        <dbReference type="EMBL" id="KAK7038806.1"/>
    </source>
</evidence>
<evidence type="ECO:0000256" key="2">
    <source>
        <dbReference type="SAM" id="MobiDB-lite"/>
    </source>
</evidence>
<comment type="caution">
    <text evidence="3">The sequence shown here is derived from an EMBL/GenBank/DDBJ whole genome shotgun (WGS) entry which is preliminary data.</text>
</comment>
<organism evidence="3 4">
    <name type="scientific">Paramarasmius palmivorus</name>
    <dbReference type="NCBI Taxonomy" id="297713"/>
    <lineage>
        <taxon>Eukaryota</taxon>
        <taxon>Fungi</taxon>
        <taxon>Dikarya</taxon>
        <taxon>Basidiomycota</taxon>
        <taxon>Agaricomycotina</taxon>
        <taxon>Agaricomycetes</taxon>
        <taxon>Agaricomycetidae</taxon>
        <taxon>Agaricales</taxon>
        <taxon>Marasmiineae</taxon>
        <taxon>Marasmiaceae</taxon>
        <taxon>Paramarasmius</taxon>
    </lineage>
</organism>
<feature type="compositionally biased region" description="Basic and acidic residues" evidence="2">
    <location>
        <begin position="192"/>
        <end position="214"/>
    </location>
</feature>
<feature type="region of interest" description="Disordered" evidence="2">
    <location>
        <begin position="1"/>
        <end position="83"/>
    </location>
</feature>
<name>A0AAW0CKN0_9AGAR</name>
<dbReference type="EMBL" id="JAYKXP010000042">
    <property type="protein sequence ID" value="KAK7038806.1"/>
    <property type="molecule type" value="Genomic_DNA"/>
</dbReference>
<reference evidence="3 4" key="1">
    <citation type="submission" date="2024-01" db="EMBL/GenBank/DDBJ databases">
        <title>A draft genome for a cacao thread blight-causing isolate of Paramarasmius palmivorus.</title>
        <authorList>
            <person name="Baruah I.K."/>
            <person name="Bukari Y."/>
            <person name="Amoako-Attah I."/>
            <person name="Meinhardt L.W."/>
            <person name="Bailey B.A."/>
            <person name="Cohen S.P."/>
        </authorList>
    </citation>
    <scope>NUCLEOTIDE SEQUENCE [LARGE SCALE GENOMIC DNA]</scope>
    <source>
        <strain evidence="3 4">GH-12</strain>
    </source>
</reference>
<feature type="compositionally biased region" description="Basic and acidic residues" evidence="2">
    <location>
        <begin position="44"/>
        <end position="57"/>
    </location>
</feature>
<feature type="compositionally biased region" description="Polar residues" evidence="2">
    <location>
        <begin position="1"/>
        <end position="10"/>
    </location>
</feature>
<sequence>MRSRNASKSAQYVADSVDKDDDDDEPTLFNNNVIDGSDVGGEDDSNREFDSEDDKRPEGKRKQKKPVDDKDRDAWGALVRKPETEEEKADAAWHCISQMYKSRARMGQWAWKKFRNDPRFKGGCNKCKDANVACKNHSAAGKCENCGTSPPCSNLKQCRILMAMFDSGLSEERVTRLYDSYQDQLKSKKNKKQDEKITKEKTTKKNRDNIEHEPQAGPSKGKRRNNTRIELDTKNHGVAPSSGANTVDRPELSGKAGGTSDAMANDWVGTLFEIDPSLTVKKGLTLELTTEQAPEAHRLMDEVVAKGDVSTMLQLIGALVHECNNLNAKLRSRVEPAVMERDGKDGMKRQGNDEINEADRIDLQHQNNNFRQAKVDWEHEQSMKRIEMDREREVFLKERQDFQQDRARWEEEKKRLIQEVDGNARDNKERSPQLEARWTCERDAHQKEVHRLLQSNREKDAEIETLLKELDHLKTASVSPSESLLQDIEELVGAPRVSSADDCPKRLDIIKDRIRHIASIAVKYHDGDACDFFDRAITYLKEIRGVLIEEVKNDHYLTDSHTKSVVDTVMGLSREVMGLHAEMEGWRRTEGVDEDDLRLIKQISHRASESIYARYLRTLSASSDGEQPRKRPRLG</sequence>
<dbReference type="Proteomes" id="UP001383192">
    <property type="component" value="Unassembled WGS sequence"/>
</dbReference>
<proteinExistence type="predicted"/>
<evidence type="ECO:0000313" key="4">
    <source>
        <dbReference type="Proteomes" id="UP001383192"/>
    </source>
</evidence>
<keyword evidence="1" id="KW-0175">Coiled coil</keyword>
<evidence type="ECO:0008006" key="5">
    <source>
        <dbReference type="Google" id="ProtNLM"/>
    </source>
</evidence>
<gene>
    <name evidence="3" type="ORF">VNI00_010436</name>
</gene>
<feature type="coiled-coil region" evidence="1">
    <location>
        <begin position="392"/>
        <end position="419"/>
    </location>
</feature>
<feature type="region of interest" description="Disordered" evidence="2">
    <location>
        <begin position="183"/>
        <end position="258"/>
    </location>
</feature>
<dbReference type="AlphaFoldDB" id="A0AAW0CKN0"/>
<evidence type="ECO:0000256" key="1">
    <source>
        <dbReference type="SAM" id="Coils"/>
    </source>
</evidence>
<feature type="compositionally biased region" description="Basic and acidic residues" evidence="2">
    <location>
        <begin position="65"/>
        <end position="74"/>
    </location>
</feature>
<keyword evidence="4" id="KW-1185">Reference proteome</keyword>
<accession>A0AAW0CKN0</accession>
<protein>
    <recommendedName>
        <fullName evidence="5">Zn(2)-C6 fungal-type domain-containing protein</fullName>
    </recommendedName>
</protein>